<keyword evidence="1" id="KW-0472">Membrane</keyword>
<dbReference type="RefSeq" id="WP_068719144.1">
    <property type="nucleotide sequence ID" value="NZ_LWDV01000010.1"/>
</dbReference>
<evidence type="ECO:0000259" key="2">
    <source>
        <dbReference type="SMART" id="SM00278"/>
    </source>
</evidence>
<feature type="domain" description="Helix-hairpin-helix DNA-binding motif class 1" evidence="2">
    <location>
        <begin position="158"/>
        <end position="177"/>
    </location>
</feature>
<dbReference type="InterPro" id="IPR019554">
    <property type="entry name" value="Soluble_ligand-bd"/>
</dbReference>
<dbReference type="EMBL" id="LWDV01000010">
    <property type="protein sequence ID" value="OCL25237.1"/>
    <property type="molecule type" value="Genomic_DNA"/>
</dbReference>
<dbReference type="Pfam" id="PF12836">
    <property type="entry name" value="HHH_3"/>
    <property type="match status" value="1"/>
</dbReference>
<dbReference type="GO" id="GO:0015628">
    <property type="term" value="P:protein secretion by the type II secretion system"/>
    <property type="evidence" value="ECO:0007669"/>
    <property type="project" value="TreeGrafter"/>
</dbReference>
<dbReference type="OrthoDB" id="9790239at2"/>
<evidence type="ECO:0000313" key="3">
    <source>
        <dbReference type="EMBL" id="OCL25237.1"/>
    </source>
</evidence>
<evidence type="ECO:0000313" key="4">
    <source>
        <dbReference type="Proteomes" id="UP000093514"/>
    </source>
</evidence>
<dbReference type="GO" id="GO:0006281">
    <property type="term" value="P:DNA repair"/>
    <property type="evidence" value="ECO:0007669"/>
    <property type="project" value="InterPro"/>
</dbReference>
<dbReference type="InterPro" id="IPR010994">
    <property type="entry name" value="RuvA_2-like"/>
</dbReference>
<dbReference type="InterPro" id="IPR051675">
    <property type="entry name" value="Endo/Exo/Phosphatase_dom_1"/>
</dbReference>
<reference evidence="3 4" key="2">
    <citation type="submission" date="2016-08" db="EMBL/GenBank/DDBJ databases">
        <title>Orenia metallireducens sp. nov. strain Z6, a Novel Metal-reducing Firmicute from the Deep Subsurface.</title>
        <authorList>
            <person name="Maxim B.I."/>
            <person name="Kenneth K."/>
            <person name="Flynn T.M."/>
            <person name="Oloughlin E.J."/>
            <person name="Locke R.A."/>
            <person name="Weber J.R."/>
            <person name="Egan S.M."/>
            <person name="Mackie R.I."/>
            <person name="Cann I.K."/>
        </authorList>
    </citation>
    <scope>NUCLEOTIDE SEQUENCE [LARGE SCALE GENOMIC DNA]</scope>
    <source>
        <strain evidence="3 4">Z6</strain>
    </source>
</reference>
<dbReference type="GO" id="GO:0015627">
    <property type="term" value="C:type II protein secretion system complex"/>
    <property type="evidence" value="ECO:0007669"/>
    <property type="project" value="TreeGrafter"/>
</dbReference>
<keyword evidence="1" id="KW-1133">Transmembrane helix</keyword>
<dbReference type="InterPro" id="IPR004509">
    <property type="entry name" value="Competence_ComEA_HhH"/>
</dbReference>
<dbReference type="Pfam" id="PF10531">
    <property type="entry name" value="SLBB"/>
    <property type="match status" value="1"/>
</dbReference>
<dbReference type="PANTHER" id="PTHR21180:SF32">
    <property type="entry name" value="ENDONUCLEASE_EXONUCLEASE_PHOSPHATASE FAMILY DOMAIN-CONTAINING PROTEIN 1"/>
    <property type="match status" value="1"/>
</dbReference>
<evidence type="ECO:0000256" key="1">
    <source>
        <dbReference type="SAM" id="Phobius"/>
    </source>
</evidence>
<protein>
    <recommendedName>
        <fullName evidence="2">Helix-hairpin-helix DNA-binding motif class 1 domain-containing protein</fullName>
    </recommendedName>
</protein>
<reference evidence="4" key="1">
    <citation type="submission" date="2016-07" db="EMBL/GenBank/DDBJ databases">
        <authorList>
            <person name="Florea S."/>
            <person name="Webb J.S."/>
            <person name="Jaromczyk J."/>
            <person name="Schardl C.L."/>
        </authorList>
    </citation>
    <scope>NUCLEOTIDE SEQUENCE [LARGE SCALE GENOMIC DNA]</scope>
    <source>
        <strain evidence="4">Z6</strain>
    </source>
</reference>
<dbReference type="Gene3D" id="1.10.150.280">
    <property type="entry name" value="AF1531-like domain"/>
    <property type="match status" value="1"/>
</dbReference>
<accession>A0A1C0A514</accession>
<organism evidence="3 4">
    <name type="scientific">Orenia metallireducens</name>
    <dbReference type="NCBI Taxonomy" id="1413210"/>
    <lineage>
        <taxon>Bacteria</taxon>
        <taxon>Bacillati</taxon>
        <taxon>Bacillota</taxon>
        <taxon>Clostridia</taxon>
        <taxon>Halanaerobiales</taxon>
        <taxon>Halobacteroidaceae</taxon>
        <taxon>Orenia</taxon>
    </lineage>
</organism>
<dbReference type="GO" id="GO:0003677">
    <property type="term" value="F:DNA binding"/>
    <property type="evidence" value="ECO:0007669"/>
    <property type="project" value="InterPro"/>
</dbReference>
<dbReference type="NCBIfam" id="TIGR00426">
    <property type="entry name" value="competence protein ComEA helix-hairpin-helix repeat region"/>
    <property type="match status" value="1"/>
</dbReference>
<name>A0A1C0A514_9FIRM</name>
<proteinExistence type="predicted"/>
<feature type="domain" description="Helix-hairpin-helix DNA-binding motif class 1" evidence="2">
    <location>
        <begin position="188"/>
        <end position="207"/>
    </location>
</feature>
<dbReference type="SUPFAM" id="SSF47781">
    <property type="entry name" value="RuvA domain 2-like"/>
    <property type="match status" value="1"/>
</dbReference>
<keyword evidence="4" id="KW-1185">Reference proteome</keyword>
<dbReference type="InterPro" id="IPR003583">
    <property type="entry name" value="Hlx-hairpin-Hlx_DNA-bd_motif"/>
</dbReference>
<keyword evidence="1" id="KW-0812">Transmembrane</keyword>
<sequence length="210" mass="23225">MLRICKKEDYILLVLIIAIILATLLLFFKTRSFNTEDTIQIKRSSAREEILSKEERVETKRSYHKEEPRKTNALIVQLGGAVKNPGVYKCQVGERIYQLVEKAGGVSAEANLDSINLVDEVKDGEKIIIPFNNATKVAASLPAPKATNKVNINTANKEGLQQLKGVGPSTAEKIIKYRQNQGGFSSIEELTNVPGIGPKTLEKLKSQIAY</sequence>
<dbReference type="Proteomes" id="UP000093514">
    <property type="component" value="Unassembled WGS sequence"/>
</dbReference>
<dbReference type="Gene3D" id="3.10.20.600">
    <property type="match status" value="1"/>
</dbReference>
<gene>
    <name evidence="3" type="ORF">U472_12815</name>
</gene>
<dbReference type="SMART" id="SM00278">
    <property type="entry name" value="HhH1"/>
    <property type="match status" value="2"/>
</dbReference>
<dbReference type="AlphaFoldDB" id="A0A1C0A514"/>
<feature type="transmembrane region" description="Helical" evidence="1">
    <location>
        <begin position="10"/>
        <end position="28"/>
    </location>
</feature>
<dbReference type="PANTHER" id="PTHR21180">
    <property type="entry name" value="ENDONUCLEASE/EXONUCLEASE/PHOSPHATASE FAMILY DOMAIN-CONTAINING PROTEIN 1"/>
    <property type="match status" value="1"/>
</dbReference>
<comment type="caution">
    <text evidence="3">The sequence shown here is derived from an EMBL/GenBank/DDBJ whole genome shotgun (WGS) entry which is preliminary data.</text>
</comment>